<dbReference type="SMART" id="SM00184">
    <property type="entry name" value="RING"/>
    <property type="match status" value="1"/>
</dbReference>
<dbReference type="Pfam" id="PF13639">
    <property type="entry name" value="zf-RING_2"/>
    <property type="match status" value="1"/>
</dbReference>
<dbReference type="InParanoid" id="M1AH85"/>
<proteinExistence type="predicted"/>
<dbReference type="InterPro" id="IPR001841">
    <property type="entry name" value="Znf_RING"/>
</dbReference>
<keyword evidence="4 6" id="KW-0863">Zinc-finger</keyword>
<evidence type="ECO:0000256" key="3">
    <source>
        <dbReference type="ARBA" id="ARBA00022723"/>
    </source>
</evidence>
<dbReference type="GO" id="GO:0061630">
    <property type="term" value="F:ubiquitin protein ligase activity"/>
    <property type="evidence" value="ECO:0000318"/>
    <property type="project" value="GO_Central"/>
</dbReference>
<keyword evidence="9" id="KW-1185">Reference proteome</keyword>
<accession>M1AH85</accession>
<dbReference type="PANTHER" id="PTHR15710:SF194">
    <property type="entry name" value="RING_U-BOX SUPERFAMILY PROTEIN"/>
    <property type="match status" value="1"/>
</dbReference>
<dbReference type="PANTHER" id="PTHR15710">
    <property type="entry name" value="E3 UBIQUITIN-PROTEIN LIGASE PRAJA"/>
    <property type="match status" value="1"/>
</dbReference>
<organism evidence="8 9">
    <name type="scientific">Solanum tuberosum</name>
    <name type="common">Potato</name>
    <dbReference type="NCBI Taxonomy" id="4113"/>
    <lineage>
        <taxon>Eukaryota</taxon>
        <taxon>Viridiplantae</taxon>
        <taxon>Streptophyta</taxon>
        <taxon>Embryophyta</taxon>
        <taxon>Tracheophyta</taxon>
        <taxon>Spermatophyta</taxon>
        <taxon>Magnoliopsida</taxon>
        <taxon>eudicotyledons</taxon>
        <taxon>Gunneridae</taxon>
        <taxon>Pentapetalae</taxon>
        <taxon>asterids</taxon>
        <taxon>lamiids</taxon>
        <taxon>Solanales</taxon>
        <taxon>Solanaceae</taxon>
        <taxon>Solanoideae</taxon>
        <taxon>Solaneae</taxon>
        <taxon>Solanum</taxon>
    </lineage>
</organism>
<evidence type="ECO:0000259" key="7">
    <source>
        <dbReference type="PROSITE" id="PS50089"/>
    </source>
</evidence>
<feature type="domain" description="RING-type" evidence="7">
    <location>
        <begin position="500"/>
        <end position="541"/>
    </location>
</feature>
<sequence length="568" mass="65188">MEKRIQEHAICNATRLFLWNENLTKNQISPSEGLCICYIRSTFTTIQPCIFDYKYKKLTDWKHSTVIPFDLSKLLNKDASLGTLLVSSTLQFLPQTIKQLGDDISFSLFTRFQFTQAFLKPSPRPTYVIVLEISHIRCCDFRPPFDLALPPNFLPPLAPSHRRFEKNWNDVAACVSNVEFVNDPYNRYRGDVVAYLRKLRDYTGEGGICPTKPPIAVDVARGFVEVECLSLHFDKQNQQVSMERIIETADCKSLRLFLWNEKPARNQISQSEGLCLFIIRSTFMMFHPCECGCYKSKYSRYTLEEKKCSTVIPFDLSKLRNRETSLGSLLVSATLQFLPQTIKQLGDDISFCLFTEFQNSQALLPLPRRTYVVVVEIFQTRCVNFTDKVDLDTSPNFTGYPPDAPLYCRFENDDKEEEEVVTVRNVSAADDRNDPFCKYTEDVLEYIDMFRECTGEGEGYPMKPPIAVDVASGFVEVPPCYRSWCSSPAISIKDPMNETCPVCQEELKDENEVITTCCSHMIHTSCLLPWLSKNNTCPTCRAVYPLHYSPLLDHQHCKRTRNMLEASV</sequence>
<dbReference type="GO" id="GO:0005737">
    <property type="term" value="C:cytoplasm"/>
    <property type="evidence" value="ECO:0000318"/>
    <property type="project" value="GO_Central"/>
</dbReference>
<evidence type="ECO:0000256" key="1">
    <source>
        <dbReference type="ARBA" id="ARBA00000900"/>
    </source>
</evidence>
<reference evidence="8" key="2">
    <citation type="submission" date="2015-06" db="UniProtKB">
        <authorList>
            <consortium name="EnsemblPlants"/>
        </authorList>
    </citation>
    <scope>IDENTIFICATION</scope>
    <source>
        <strain evidence="8">DM1-3 516 R44</strain>
    </source>
</reference>
<dbReference type="GO" id="GO:0016567">
    <property type="term" value="P:protein ubiquitination"/>
    <property type="evidence" value="ECO:0000318"/>
    <property type="project" value="GO_Central"/>
</dbReference>
<protein>
    <recommendedName>
        <fullName evidence="2">RING-type E3 ubiquitin transferase</fullName>
        <ecNumber evidence="2">2.3.2.27</ecNumber>
    </recommendedName>
</protein>
<evidence type="ECO:0000313" key="8">
    <source>
        <dbReference type="EnsemblPlants" id="PGSC0003DMT400022798"/>
    </source>
</evidence>
<dbReference type="InterPro" id="IPR013083">
    <property type="entry name" value="Znf_RING/FYVE/PHD"/>
</dbReference>
<dbReference type="AlphaFoldDB" id="M1AH85"/>
<evidence type="ECO:0000256" key="5">
    <source>
        <dbReference type="ARBA" id="ARBA00022833"/>
    </source>
</evidence>
<keyword evidence="3" id="KW-0479">Metal-binding</keyword>
<dbReference type="HOGENOM" id="CLU_480135_0_0_1"/>
<keyword evidence="5" id="KW-0862">Zinc</keyword>
<dbReference type="Gene3D" id="3.30.40.10">
    <property type="entry name" value="Zinc/RING finger domain, C3HC4 (zinc finger)"/>
    <property type="match status" value="1"/>
</dbReference>
<dbReference type="eggNOG" id="KOG0800">
    <property type="taxonomic scope" value="Eukaryota"/>
</dbReference>
<dbReference type="PROSITE" id="PS50089">
    <property type="entry name" value="ZF_RING_2"/>
    <property type="match status" value="1"/>
</dbReference>
<name>M1AH85_SOLTU</name>
<dbReference type="Proteomes" id="UP000011115">
    <property type="component" value="Unassembled WGS sequence"/>
</dbReference>
<evidence type="ECO:0000256" key="2">
    <source>
        <dbReference type="ARBA" id="ARBA00012483"/>
    </source>
</evidence>
<dbReference type="PaxDb" id="4113-PGSC0003DMT400022798"/>
<evidence type="ECO:0000256" key="6">
    <source>
        <dbReference type="PROSITE-ProRule" id="PRU00175"/>
    </source>
</evidence>
<dbReference type="GO" id="GO:0008270">
    <property type="term" value="F:zinc ion binding"/>
    <property type="evidence" value="ECO:0007669"/>
    <property type="project" value="UniProtKB-KW"/>
</dbReference>
<dbReference type="EnsemblPlants" id="PGSC0003DMT400022798">
    <property type="protein sequence ID" value="PGSC0003DMT400022798"/>
    <property type="gene ID" value="PGSC0003DMG400008845"/>
</dbReference>
<reference evidence="9" key="1">
    <citation type="journal article" date="2011" name="Nature">
        <title>Genome sequence and analysis of the tuber crop potato.</title>
        <authorList>
            <consortium name="The Potato Genome Sequencing Consortium"/>
        </authorList>
    </citation>
    <scope>NUCLEOTIDE SEQUENCE [LARGE SCALE GENOMIC DNA]</scope>
    <source>
        <strain evidence="9">cv. DM1-3 516 R44</strain>
    </source>
</reference>
<dbReference type="EC" id="2.3.2.27" evidence="2"/>
<evidence type="ECO:0000256" key="4">
    <source>
        <dbReference type="ARBA" id="ARBA00022771"/>
    </source>
</evidence>
<dbReference type="Gramene" id="PGSC0003DMT400022798">
    <property type="protein sequence ID" value="PGSC0003DMT400022798"/>
    <property type="gene ID" value="PGSC0003DMG400008845"/>
</dbReference>
<dbReference type="SUPFAM" id="SSF57850">
    <property type="entry name" value="RING/U-box"/>
    <property type="match status" value="1"/>
</dbReference>
<evidence type="ECO:0000313" key="9">
    <source>
        <dbReference type="Proteomes" id="UP000011115"/>
    </source>
</evidence>
<comment type="catalytic activity">
    <reaction evidence="1">
        <text>S-ubiquitinyl-[E2 ubiquitin-conjugating enzyme]-L-cysteine + [acceptor protein]-L-lysine = [E2 ubiquitin-conjugating enzyme]-L-cysteine + N(6)-ubiquitinyl-[acceptor protein]-L-lysine.</text>
        <dbReference type="EC" id="2.3.2.27"/>
    </reaction>
</comment>